<proteinExistence type="predicted"/>
<evidence type="ECO:0000313" key="2">
    <source>
        <dbReference type="Proteomes" id="UP000476837"/>
    </source>
</evidence>
<gene>
    <name evidence="1" type="ORF">DS837_30435</name>
</gene>
<comment type="caution">
    <text evidence="1">The sequence shown here is derived from an EMBL/GenBank/DDBJ whole genome shotgun (WGS) entry which is preliminary data.</text>
</comment>
<protein>
    <submittedName>
        <fullName evidence="1">Uncharacterized protein</fullName>
    </submittedName>
</protein>
<dbReference type="AlphaFoldDB" id="A0A6L3AS19"/>
<name>A0A6L3AS19_AZOBR</name>
<dbReference type="Proteomes" id="UP000476837">
    <property type="component" value="Unassembled WGS sequence"/>
</dbReference>
<sequence length="130" mass="14158">MISVEIAQRIVADPGLIDAARAWHRQHPQHPHYQALWDDALSQGPECLAARLVADTEDGQALRDSTICFPGAGLDAPELRRALVARARKMMSGEYRNTSWPTTNATTMVVAGHCSQLSQYSKVSDNGGDS</sequence>
<organism evidence="1 2">
    <name type="scientific">Azospirillum brasilense</name>
    <dbReference type="NCBI Taxonomy" id="192"/>
    <lineage>
        <taxon>Bacteria</taxon>
        <taxon>Pseudomonadati</taxon>
        <taxon>Pseudomonadota</taxon>
        <taxon>Alphaproteobacteria</taxon>
        <taxon>Rhodospirillales</taxon>
        <taxon>Azospirillaceae</taxon>
        <taxon>Azospirillum</taxon>
    </lineage>
</organism>
<evidence type="ECO:0000313" key="1">
    <source>
        <dbReference type="EMBL" id="KAA0676749.1"/>
    </source>
</evidence>
<accession>A0A6L3AS19</accession>
<dbReference type="EMBL" id="QOKV01000041">
    <property type="protein sequence ID" value="KAA0676749.1"/>
    <property type="molecule type" value="Genomic_DNA"/>
</dbReference>
<reference evidence="1 2" key="1">
    <citation type="submission" date="2018-07" db="EMBL/GenBank/DDBJ databases">
        <title>Genome sequence of Roseomonas fauriae ATCC 49958.</title>
        <authorList>
            <person name="Sant'Anna F.H."/>
            <person name="Baldani J.I."/>
            <person name="Zilli J.E."/>
            <person name="Reis V.M."/>
            <person name="Hartmann A."/>
            <person name="Cruz L."/>
            <person name="de Souza E.M."/>
            <person name="de Oliveira Pedrosa F."/>
            <person name="Passaglia L.M.P."/>
        </authorList>
    </citation>
    <scope>NUCLEOTIDE SEQUENCE [LARGE SCALE GENOMIC DNA]</scope>
    <source>
        <strain evidence="1 2">ATCC 49958</strain>
    </source>
</reference>